<dbReference type="Pfam" id="PF01965">
    <property type="entry name" value="DJ-1_PfpI"/>
    <property type="match status" value="1"/>
</dbReference>
<dbReference type="CDD" id="cd03169">
    <property type="entry name" value="GATase1_PfpI_1"/>
    <property type="match status" value="1"/>
</dbReference>
<dbReference type="NCBIfam" id="TIGR01382">
    <property type="entry name" value="PfpI"/>
    <property type="match status" value="1"/>
</dbReference>
<reference evidence="3 4" key="1">
    <citation type="submission" date="2020-08" db="EMBL/GenBank/DDBJ databases">
        <title>Genomic Encyclopedia of Type Strains, Phase IV (KMG-IV): sequencing the most valuable type-strain genomes for metagenomic binning, comparative biology and taxonomic classification.</title>
        <authorList>
            <person name="Goeker M."/>
        </authorList>
    </citation>
    <scope>NUCLEOTIDE SEQUENCE [LARGE SCALE GENOMIC DNA]</scope>
    <source>
        <strain evidence="3 4">DSM 104969</strain>
    </source>
</reference>
<dbReference type="EMBL" id="JACIEP010000006">
    <property type="protein sequence ID" value="MBB4036228.1"/>
    <property type="molecule type" value="Genomic_DNA"/>
</dbReference>
<dbReference type="PROSITE" id="PS51276">
    <property type="entry name" value="PEPTIDASE_C56_PFPI"/>
    <property type="match status" value="1"/>
</dbReference>
<accession>A0A840CQ69</accession>
<evidence type="ECO:0000259" key="2">
    <source>
        <dbReference type="Pfam" id="PF01965"/>
    </source>
</evidence>
<organism evidence="3 4">
    <name type="scientific">Dysgonomonas hofstadii</name>
    <dbReference type="NCBI Taxonomy" id="637886"/>
    <lineage>
        <taxon>Bacteria</taxon>
        <taxon>Pseudomonadati</taxon>
        <taxon>Bacteroidota</taxon>
        <taxon>Bacteroidia</taxon>
        <taxon>Bacteroidales</taxon>
        <taxon>Dysgonomonadaceae</taxon>
        <taxon>Dysgonomonas</taxon>
    </lineage>
</organism>
<comment type="caution">
    <text evidence="3">The sequence shown here is derived from an EMBL/GenBank/DDBJ whole genome shotgun (WGS) entry which is preliminary data.</text>
</comment>
<name>A0A840CQ69_9BACT</name>
<dbReference type="AlphaFoldDB" id="A0A840CQ69"/>
<dbReference type="PANTHER" id="PTHR42733">
    <property type="entry name" value="DJ-1 PROTEIN"/>
    <property type="match status" value="1"/>
</dbReference>
<gene>
    <name evidence="3" type="ORF">GGR21_002129</name>
</gene>
<dbReference type="InterPro" id="IPR002818">
    <property type="entry name" value="DJ-1/PfpI"/>
</dbReference>
<evidence type="ECO:0000313" key="4">
    <source>
        <dbReference type="Proteomes" id="UP000555103"/>
    </source>
</evidence>
<dbReference type="RefSeq" id="WP_183307128.1">
    <property type="nucleotide sequence ID" value="NZ_JACIEP010000006.1"/>
</dbReference>
<dbReference type="EC" id="3.2.-.-" evidence="3"/>
<sequence>MSKRILMLAGDFVEDYEVMVPFQALLSVGFHVDVVCPGKKSGEQIATAIHDFVGFQTYAELRGHNFTLNKSFDAVKPEDYAGLYITGGRAPEYIRLDPKVIGYTRYFFEKNLPVAAVCHGIQVLTAANVVKGRTLTCYVAVGPEVTLAGGNYKDVPATEAVTDGNLTTSPAWPGHPAVLREFYKLLGVKIECFK</sequence>
<dbReference type="GO" id="GO:0006508">
    <property type="term" value="P:proteolysis"/>
    <property type="evidence" value="ECO:0007669"/>
    <property type="project" value="UniProtKB-KW"/>
</dbReference>
<dbReference type="PANTHER" id="PTHR42733:SF2">
    <property type="entry name" value="DJ-1_THIJ_PFPI FAMILY PROTEIN"/>
    <property type="match status" value="1"/>
</dbReference>
<dbReference type="SUPFAM" id="SSF52317">
    <property type="entry name" value="Class I glutamine amidotransferase-like"/>
    <property type="match status" value="1"/>
</dbReference>
<proteinExistence type="inferred from homology"/>
<dbReference type="InterPro" id="IPR029062">
    <property type="entry name" value="Class_I_gatase-like"/>
</dbReference>
<dbReference type="GO" id="GO:0008233">
    <property type="term" value="F:peptidase activity"/>
    <property type="evidence" value="ECO:0007669"/>
    <property type="project" value="UniProtKB-KW"/>
</dbReference>
<keyword evidence="3" id="KW-0378">Hydrolase</keyword>
<keyword evidence="3" id="KW-0326">Glycosidase</keyword>
<dbReference type="Proteomes" id="UP000555103">
    <property type="component" value="Unassembled WGS sequence"/>
</dbReference>
<keyword evidence="4" id="KW-1185">Reference proteome</keyword>
<keyword evidence="3" id="KW-0645">Protease</keyword>
<evidence type="ECO:0000313" key="3">
    <source>
        <dbReference type="EMBL" id="MBB4036228.1"/>
    </source>
</evidence>
<feature type="domain" description="DJ-1/PfpI" evidence="2">
    <location>
        <begin position="3"/>
        <end position="183"/>
    </location>
</feature>
<evidence type="ECO:0000256" key="1">
    <source>
        <dbReference type="ARBA" id="ARBA00008542"/>
    </source>
</evidence>
<dbReference type="Gene3D" id="3.40.50.880">
    <property type="match status" value="1"/>
</dbReference>
<dbReference type="GO" id="GO:0016798">
    <property type="term" value="F:hydrolase activity, acting on glycosyl bonds"/>
    <property type="evidence" value="ECO:0007669"/>
    <property type="project" value="UniProtKB-KW"/>
</dbReference>
<comment type="similarity">
    <text evidence="1">Belongs to the peptidase C56 family.</text>
</comment>
<dbReference type="InterPro" id="IPR006286">
    <property type="entry name" value="C56_PfpI-like"/>
</dbReference>
<protein>
    <submittedName>
        <fullName evidence="3">Protease I</fullName>
        <ecNumber evidence="3">3.2.-.-</ecNumber>
    </submittedName>
</protein>